<dbReference type="AlphaFoldDB" id="X1V4S7"/>
<evidence type="ECO:0000313" key="1">
    <source>
        <dbReference type="EMBL" id="GAJ24719.1"/>
    </source>
</evidence>
<sequence>IYVVSLCVCYNGDCIYANERHIVGIFARYPWISYAVFWFCVKYERLNGGGISALDYQEIVKIFSYEGDGHRNAVLYGWI</sequence>
<feature type="non-terminal residue" evidence="1">
    <location>
        <position position="1"/>
    </location>
</feature>
<name>X1V4S7_9ZZZZ</name>
<dbReference type="EMBL" id="BARW01037486">
    <property type="protein sequence ID" value="GAJ24719.1"/>
    <property type="molecule type" value="Genomic_DNA"/>
</dbReference>
<accession>X1V4S7</accession>
<gene>
    <name evidence="1" type="ORF">S12H4_57858</name>
</gene>
<proteinExistence type="predicted"/>
<organism evidence="1">
    <name type="scientific">marine sediment metagenome</name>
    <dbReference type="NCBI Taxonomy" id="412755"/>
    <lineage>
        <taxon>unclassified sequences</taxon>
        <taxon>metagenomes</taxon>
        <taxon>ecological metagenomes</taxon>
    </lineage>
</organism>
<comment type="caution">
    <text evidence="1">The sequence shown here is derived from an EMBL/GenBank/DDBJ whole genome shotgun (WGS) entry which is preliminary data.</text>
</comment>
<protein>
    <submittedName>
        <fullName evidence="1">Uncharacterized protein</fullName>
    </submittedName>
</protein>
<reference evidence="1" key="1">
    <citation type="journal article" date="2014" name="Front. Microbiol.">
        <title>High frequency of phylogenetically diverse reductive dehalogenase-homologous genes in deep subseafloor sedimentary metagenomes.</title>
        <authorList>
            <person name="Kawai M."/>
            <person name="Futagami T."/>
            <person name="Toyoda A."/>
            <person name="Takaki Y."/>
            <person name="Nishi S."/>
            <person name="Hori S."/>
            <person name="Arai W."/>
            <person name="Tsubouchi T."/>
            <person name="Morono Y."/>
            <person name="Uchiyama I."/>
            <person name="Ito T."/>
            <person name="Fujiyama A."/>
            <person name="Inagaki F."/>
            <person name="Takami H."/>
        </authorList>
    </citation>
    <scope>NUCLEOTIDE SEQUENCE</scope>
    <source>
        <strain evidence="1">Expedition CK06-06</strain>
    </source>
</reference>